<dbReference type="PROSITE" id="PS50003">
    <property type="entry name" value="PH_DOMAIN"/>
    <property type="match status" value="1"/>
</dbReference>
<organism evidence="4 5">
    <name type="scientific">Oryzias latipes</name>
    <name type="common">Japanese rice fish</name>
    <name type="synonym">Japanese killifish</name>
    <dbReference type="NCBI Taxonomy" id="8090"/>
    <lineage>
        <taxon>Eukaryota</taxon>
        <taxon>Metazoa</taxon>
        <taxon>Chordata</taxon>
        <taxon>Craniata</taxon>
        <taxon>Vertebrata</taxon>
        <taxon>Euteleostomi</taxon>
        <taxon>Actinopterygii</taxon>
        <taxon>Neopterygii</taxon>
        <taxon>Teleostei</taxon>
        <taxon>Neoteleostei</taxon>
        <taxon>Acanthomorphata</taxon>
        <taxon>Ovalentaria</taxon>
        <taxon>Atherinomorphae</taxon>
        <taxon>Beloniformes</taxon>
        <taxon>Adrianichthyidae</taxon>
        <taxon>Oryziinae</taxon>
        <taxon>Oryzias</taxon>
    </lineage>
</organism>
<reference evidence="4" key="3">
    <citation type="submission" date="2025-08" db="UniProtKB">
        <authorList>
            <consortium name="Ensembl"/>
        </authorList>
    </citation>
    <scope>IDENTIFICATION</scope>
    <source>
        <strain evidence="4">HSOK</strain>
    </source>
</reference>
<evidence type="ECO:0000259" key="3">
    <source>
        <dbReference type="PROSITE" id="PS50003"/>
    </source>
</evidence>
<feature type="compositionally biased region" description="Basic and acidic residues" evidence="2">
    <location>
        <begin position="832"/>
        <end position="844"/>
    </location>
</feature>
<proteinExistence type="predicted"/>
<evidence type="ECO:0000256" key="1">
    <source>
        <dbReference type="SAM" id="Coils"/>
    </source>
</evidence>
<evidence type="ECO:0000256" key="2">
    <source>
        <dbReference type="SAM" id="MobiDB-lite"/>
    </source>
</evidence>
<accession>A0A3P9HCR1</accession>
<sequence>MNAYANKWMFLSADEKEEGILGSILLPSFHISKCAEDDHINRKYAFKATHPNMRTYYFCTDTAKETESWMRVMTDAALVHSGPVKSAATQEQMGLNAQRPSTGMGVCSSGVDQLKVGQCGPQETHHVANHKPPLTQPEIQNNQRNKESACERIVPVPSSTDEEERKQRDAERYGFQKDGSQRERPLTKISSIKLQPVQAETVKSNVTSPQPLTEVDRPYQAPQENGSEELRPPEGTGFPQQQSSTGDPVRSLSRTNSMQQLEQWVRTQRGRNQDEDTRSITSYQTLPRNMPSHRVPYMPAYGDGYRSMPRNSMAQRDSICSMSPSLYDQALGPCAAEKRRSMRDDTMWQLYEWQQRQAYTRQSGLYSGMPSPKTMVNLSEHAAPNHSIPPSPSHGSLSMYGGYSPMRSYSMASARSEVSSPVYRRDMSIDRRHRPPINKYIYPPDRRSMPAGIPVQTITAQSLQGKTPEELTLLLIKLRRQQAELNSIREHTVAQLMQLNMDGDNPKNDILSHHLQRNLMYLDNQIKENDPLIVMTHSLIENSAPRPQLYQQLSPEDYREQAYTCVPEEVDTDTKLSRLCEQDKVVRAQEDKLQQLYREKHTLETALLSASQEIELGPENPATLQSVIQQRDLLQSGLLSTCRELTRVTSEVERSWREYDKLEADVSLAKNNLLEQLEALGSPQTEPPSQEHVRIQKDLWRIQDVMDVLNKHKEQRNAFDEMGFGGPKANFSKHKNEGPDYRLYKSEPELTTVTEVDENKDEDRSESTDREHAAGKGMSYPVGIVPPRTRSPVPESSSIASYVTLRKSKKPDPRTERPHSAMEQQLSAVEGNRPRMSVEEQLERIRRHQQGTLREKKKGARIHSSSQDNTPSRSHSFAGYNHFHSTQSHMRRRDQMMSSNIQELEASLRQQEVVRRQETPSEEIARLKEFLQAEDFNVDRELSVPDKVLIPERYIESDPEEAPSPEQEADKQRKVDRIKALIAKNSMQNVLPSLALSPEEDHEEEVTILEKEKMINISYELAAEASKRSKLVAAQALASVKT</sequence>
<dbReference type="Gene3D" id="2.30.29.30">
    <property type="entry name" value="Pleckstrin-homology domain (PH domain)/Phosphotyrosine-binding domain (PTB)"/>
    <property type="match status" value="1"/>
</dbReference>
<dbReference type="Ensembl" id="ENSORLT00015005744.1">
    <property type="protein sequence ID" value="ENSORLP00015005557.1"/>
    <property type="gene ID" value="ENSORLG00015006384.1"/>
</dbReference>
<dbReference type="PANTHER" id="PTHR12752:SF3">
    <property type="entry name" value="PLECKSTRIN HOMOLOGY DOMAIN-CONTAINING FAMILY A MEMBER 5"/>
    <property type="match status" value="1"/>
</dbReference>
<dbReference type="SUPFAM" id="SSF50729">
    <property type="entry name" value="PH domain-like"/>
    <property type="match status" value="1"/>
</dbReference>
<dbReference type="PANTHER" id="PTHR12752">
    <property type="entry name" value="PHOSPHOINOSITOL 3-PHOSPHATE-BINDING PROTEIN"/>
    <property type="match status" value="1"/>
</dbReference>
<feature type="compositionally biased region" description="Basic and acidic residues" evidence="2">
    <location>
        <begin position="810"/>
        <end position="820"/>
    </location>
</feature>
<dbReference type="InterPro" id="IPR011993">
    <property type="entry name" value="PH-like_dom_sf"/>
</dbReference>
<keyword evidence="1" id="KW-0175">Coiled coil</keyword>
<feature type="region of interest" description="Disordered" evidence="2">
    <location>
        <begin position="123"/>
        <end position="257"/>
    </location>
</feature>
<reference evidence="4" key="4">
    <citation type="submission" date="2025-09" db="UniProtKB">
        <authorList>
            <consortium name="Ensembl"/>
        </authorList>
    </citation>
    <scope>IDENTIFICATION</scope>
    <source>
        <strain evidence="4">HSOK</strain>
    </source>
</reference>
<feature type="compositionally biased region" description="Basic and acidic residues" evidence="2">
    <location>
        <begin position="163"/>
        <end position="186"/>
    </location>
</feature>
<evidence type="ECO:0000313" key="4">
    <source>
        <dbReference type="Ensembl" id="ENSORLP00015005557.1"/>
    </source>
</evidence>
<dbReference type="Pfam" id="PF25541">
    <property type="entry name" value="TBCA_PH"/>
    <property type="match status" value="1"/>
</dbReference>
<protein>
    <submittedName>
        <fullName evidence="4">Pleckstrin homology domain containing A5</fullName>
    </submittedName>
</protein>
<feature type="region of interest" description="Disordered" evidence="2">
    <location>
        <begin position="748"/>
        <end position="880"/>
    </location>
</feature>
<reference key="1">
    <citation type="journal article" date="2007" name="Nature">
        <title>The medaka draft genome and insights into vertebrate genome evolution.</title>
        <authorList>
            <person name="Kasahara M."/>
            <person name="Naruse K."/>
            <person name="Sasaki S."/>
            <person name="Nakatani Y."/>
            <person name="Qu W."/>
            <person name="Ahsan B."/>
            <person name="Yamada T."/>
            <person name="Nagayasu Y."/>
            <person name="Doi K."/>
            <person name="Kasai Y."/>
            <person name="Jindo T."/>
            <person name="Kobayashi D."/>
            <person name="Shimada A."/>
            <person name="Toyoda A."/>
            <person name="Kuroki Y."/>
            <person name="Fujiyama A."/>
            <person name="Sasaki T."/>
            <person name="Shimizu A."/>
            <person name="Asakawa S."/>
            <person name="Shimizu N."/>
            <person name="Hashimoto S."/>
            <person name="Yang J."/>
            <person name="Lee Y."/>
            <person name="Matsushima K."/>
            <person name="Sugano S."/>
            <person name="Sakaizumi M."/>
            <person name="Narita T."/>
            <person name="Ohishi K."/>
            <person name="Haga S."/>
            <person name="Ohta F."/>
            <person name="Nomoto H."/>
            <person name="Nogata K."/>
            <person name="Morishita T."/>
            <person name="Endo T."/>
            <person name="Shin-I T."/>
            <person name="Takeda H."/>
            <person name="Morishita S."/>
            <person name="Kohara Y."/>
        </authorList>
    </citation>
    <scope>NUCLEOTIDE SEQUENCE [LARGE SCALE GENOMIC DNA]</scope>
    <source>
        <strain>Hd-rR</strain>
    </source>
</reference>
<feature type="compositionally biased region" description="Polar residues" evidence="2">
    <location>
        <begin position="238"/>
        <end position="257"/>
    </location>
</feature>
<dbReference type="InterPro" id="IPR057971">
    <property type="entry name" value="PKHA4-7_TBCA"/>
</dbReference>
<feature type="region of interest" description="Disordered" evidence="2">
    <location>
        <begin position="954"/>
        <end position="974"/>
    </location>
</feature>
<dbReference type="AlphaFoldDB" id="A0A3P9HCR1"/>
<feature type="compositionally biased region" description="Basic residues" evidence="2">
    <location>
        <begin position="845"/>
        <end position="861"/>
    </location>
</feature>
<feature type="compositionally biased region" description="Polar residues" evidence="2">
    <location>
        <begin position="201"/>
        <end position="211"/>
    </location>
</feature>
<dbReference type="Proteomes" id="UP000265200">
    <property type="component" value="Chromosome 6"/>
</dbReference>
<feature type="compositionally biased region" description="Polar residues" evidence="2">
    <location>
        <begin position="863"/>
        <end position="875"/>
    </location>
</feature>
<name>A0A3P9HCR1_ORYLA</name>
<feature type="compositionally biased region" description="Basic and acidic residues" evidence="2">
    <location>
        <begin position="761"/>
        <end position="774"/>
    </location>
</feature>
<reference evidence="4 5" key="2">
    <citation type="submission" date="2017-04" db="EMBL/GenBank/DDBJ databases">
        <title>CpG methylation of centromeres and impact of large insertions on vertebrate speciation.</title>
        <authorList>
            <person name="Ichikawa K."/>
            <person name="Yoshimura J."/>
            <person name="Morishita S."/>
        </authorList>
    </citation>
    <scope>NUCLEOTIDE SEQUENCE</scope>
    <source>
        <strain evidence="4 5">HSOK</strain>
    </source>
</reference>
<feature type="coiled-coil region" evidence="1">
    <location>
        <begin position="586"/>
        <end position="613"/>
    </location>
</feature>
<feature type="domain" description="PH" evidence="3">
    <location>
        <begin position="1"/>
        <end position="78"/>
    </location>
</feature>
<evidence type="ECO:0000313" key="5">
    <source>
        <dbReference type="Proteomes" id="UP000265200"/>
    </source>
</evidence>
<dbReference type="InterPro" id="IPR001849">
    <property type="entry name" value="PH_domain"/>
</dbReference>